<comment type="caution">
    <text evidence="5">The sequence shown here is derived from an EMBL/GenBank/DDBJ whole genome shotgun (WGS) entry which is preliminary data.</text>
</comment>
<dbReference type="GO" id="GO:0003723">
    <property type="term" value="F:RNA binding"/>
    <property type="evidence" value="ECO:0007669"/>
    <property type="project" value="UniProtKB-UniRule"/>
</dbReference>
<evidence type="ECO:0000313" key="6">
    <source>
        <dbReference type="Proteomes" id="UP001237642"/>
    </source>
</evidence>
<proteinExistence type="predicted"/>
<feature type="compositionally biased region" description="Acidic residues" evidence="3">
    <location>
        <begin position="49"/>
        <end position="73"/>
    </location>
</feature>
<dbReference type="SMART" id="SM00360">
    <property type="entry name" value="RRM"/>
    <property type="match status" value="2"/>
</dbReference>
<accession>A0AAD8M9S4</accession>
<organism evidence="5 6">
    <name type="scientific">Heracleum sosnowskyi</name>
    <dbReference type="NCBI Taxonomy" id="360622"/>
    <lineage>
        <taxon>Eukaryota</taxon>
        <taxon>Viridiplantae</taxon>
        <taxon>Streptophyta</taxon>
        <taxon>Embryophyta</taxon>
        <taxon>Tracheophyta</taxon>
        <taxon>Spermatophyta</taxon>
        <taxon>Magnoliopsida</taxon>
        <taxon>eudicotyledons</taxon>
        <taxon>Gunneridae</taxon>
        <taxon>Pentapetalae</taxon>
        <taxon>asterids</taxon>
        <taxon>campanulids</taxon>
        <taxon>Apiales</taxon>
        <taxon>Apiaceae</taxon>
        <taxon>Apioideae</taxon>
        <taxon>apioid superclade</taxon>
        <taxon>Tordylieae</taxon>
        <taxon>Tordyliinae</taxon>
        <taxon>Heracleum</taxon>
    </lineage>
</organism>
<dbReference type="PANTHER" id="PTHR48024">
    <property type="entry name" value="GEO13361P1-RELATED"/>
    <property type="match status" value="1"/>
</dbReference>
<dbReference type="Gene3D" id="3.30.70.330">
    <property type="match status" value="2"/>
</dbReference>
<dbReference type="EMBL" id="JAUIZM010000009">
    <property type="protein sequence ID" value="KAK1365941.1"/>
    <property type="molecule type" value="Genomic_DNA"/>
</dbReference>
<dbReference type="InterPro" id="IPR012677">
    <property type="entry name" value="Nucleotide-bd_a/b_plait_sf"/>
</dbReference>
<feature type="domain" description="RRM" evidence="4">
    <location>
        <begin position="213"/>
        <end position="304"/>
    </location>
</feature>
<reference evidence="5" key="2">
    <citation type="submission" date="2023-05" db="EMBL/GenBank/DDBJ databases">
        <authorList>
            <person name="Schelkunov M.I."/>
        </authorList>
    </citation>
    <scope>NUCLEOTIDE SEQUENCE</scope>
    <source>
        <strain evidence="5">Hsosn_3</strain>
        <tissue evidence="5">Leaf</tissue>
    </source>
</reference>
<evidence type="ECO:0000256" key="1">
    <source>
        <dbReference type="ARBA" id="ARBA00022884"/>
    </source>
</evidence>
<dbReference type="Pfam" id="PF00076">
    <property type="entry name" value="RRM_1"/>
    <property type="match status" value="2"/>
</dbReference>
<dbReference type="PANTHER" id="PTHR48024:SF9">
    <property type="entry name" value="UBP1-ASSOCIATED PROTEINS 1A-RELATED"/>
    <property type="match status" value="1"/>
</dbReference>
<dbReference type="InterPro" id="IPR050886">
    <property type="entry name" value="RNA-binding_reg"/>
</dbReference>
<dbReference type="GO" id="GO:0005634">
    <property type="term" value="C:nucleus"/>
    <property type="evidence" value="ECO:0007669"/>
    <property type="project" value="TreeGrafter"/>
</dbReference>
<keyword evidence="1 2" id="KW-0694">RNA-binding</keyword>
<dbReference type="Proteomes" id="UP001237642">
    <property type="component" value="Unassembled WGS sequence"/>
</dbReference>
<evidence type="ECO:0000313" key="5">
    <source>
        <dbReference type="EMBL" id="KAK1365941.1"/>
    </source>
</evidence>
<evidence type="ECO:0000256" key="2">
    <source>
        <dbReference type="PROSITE-ProRule" id="PRU00176"/>
    </source>
</evidence>
<evidence type="ECO:0000259" key="4">
    <source>
        <dbReference type="PROSITE" id="PS50102"/>
    </source>
</evidence>
<feature type="domain" description="RRM" evidence="4">
    <location>
        <begin position="122"/>
        <end position="222"/>
    </location>
</feature>
<dbReference type="PROSITE" id="PS50102">
    <property type="entry name" value="RRM"/>
    <property type="match status" value="2"/>
</dbReference>
<dbReference type="InterPro" id="IPR035979">
    <property type="entry name" value="RBD_domain_sf"/>
</dbReference>
<feature type="region of interest" description="Disordered" evidence="3">
    <location>
        <begin position="1"/>
        <end position="79"/>
    </location>
</feature>
<dbReference type="SUPFAM" id="SSF54928">
    <property type="entry name" value="RNA-binding domain, RBD"/>
    <property type="match status" value="1"/>
</dbReference>
<feature type="compositionally biased region" description="Low complexity" evidence="3">
    <location>
        <begin position="8"/>
        <end position="17"/>
    </location>
</feature>
<dbReference type="InterPro" id="IPR000504">
    <property type="entry name" value="RRM_dom"/>
</dbReference>
<sequence>MAKKRKSISTTPSSSKPQLDEPQQQTSKKIPKIEEQEKQKEKKEVPVVVEEEEESESQEEVEEEEEEEDDGEDESSKKEKLNELLQPFSKDQIIEFLKFAALQDKKLLDRITQFAESDPAHRKVFVHGLGWDATSDQVFSTFSQFGEIEDCKVPTDKVTGRVKGFAFILYKTRESALKALKEKQKKIGNRMTSCQLASAGPPGANAVQDPSGRKIFVANVGAHVSPDALKAFFGKFGELEEGPLGLDTVTGKFKGFSIFVYKNADGCKKALEEPVKVFDNCRLECRLAVDGLKNNKNQNQGRVLGNVATGFSGVPQGDINSTMNYNVGVNPGFYANPLIGQSPGFGLANSMMALNQSGLASSLGVNPQTVRFSGNYGINSVSPSVIASYAAQSSLQGLGAYQSQLGQSSAGSTAAVAARPQSAGFGSTGQVFPSFFGR</sequence>
<keyword evidence="6" id="KW-1185">Reference proteome</keyword>
<evidence type="ECO:0000256" key="3">
    <source>
        <dbReference type="SAM" id="MobiDB-lite"/>
    </source>
</evidence>
<protein>
    <submittedName>
        <fullName evidence="5">UBP1-associated protein 2A</fullName>
    </submittedName>
</protein>
<gene>
    <name evidence="5" type="ORF">POM88_041502</name>
</gene>
<dbReference type="AlphaFoldDB" id="A0AAD8M9S4"/>
<feature type="compositionally biased region" description="Basic and acidic residues" evidence="3">
    <location>
        <begin position="31"/>
        <end position="45"/>
    </location>
</feature>
<name>A0AAD8M9S4_9APIA</name>
<reference evidence="5" key="1">
    <citation type="submission" date="2023-02" db="EMBL/GenBank/DDBJ databases">
        <title>Genome of toxic invasive species Heracleum sosnowskyi carries increased number of genes despite the absence of recent whole-genome duplications.</title>
        <authorList>
            <person name="Schelkunov M."/>
            <person name="Shtratnikova V."/>
            <person name="Makarenko M."/>
            <person name="Klepikova A."/>
            <person name="Omelchenko D."/>
            <person name="Novikova G."/>
            <person name="Obukhova E."/>
            <person name="Bogdanov V."/>
            <person name="Penin A."/>
            <person name="Logacheva M."/>
        </authorList>
    </citation>
    <scope>NUCLEOTIDE SEQUENCE</scope>
    <source>
        <strain evidence="5">Hsosn_3</strain>
        <tissue evidence="5">Leaf</tissue>
    </source>
</reference>